<sequence length="188" mass="20185">MQFFTQIAAFAVAAATLASANSLTFINQDDTTRTIVFTPNAGLQKLDDVTVQGNDQVKVDIPTGWIGNAYSVSEGAQDVPGMLAEVTFQGWGDKTYFDVSAIVNNNDKDGVKQMYPATQVNSLVKELVSGCLVFPCNSAYYQPDEIQTVSTDETDLYVTLGNSASDIAAREAQPALVARHYVLGKLSA</sequence>
<protein>
    <submittedName>
        <fullName evidence="1">Uncharacterized protein</fullName>
    </submittedName>
</protein>
<gene>
    <name evidence="1" type="ORF">F4820DRAFT_96526</name>
</gene>
<accession>A0ACB9YP59</accession>
<name>A0ACB9YP59_9PEZI</name>
<evidence type="ECO:0000313" key="1">
    <source>
        <dbReference type="EMBL" id="KAI4860758.1"/>
    </source>
</evidence>
<comment type="caution">
    <text evidence="1">The sequence shown here is derived from an EMBL/GenBank/DDBJ whole genome shotgun (WGS) entry which is preliminary data.</text>
</comment>
<dbReference type="Proteomes" id="UP001497700">
    <property type="component" value="Unassembled WGS sequence"/>
</dbReference>
<organism evidence="1 2">
    <name type="scientific">Hypoxylon rubiginosum</name>
    <dbReference type="NCBI Taxonomy" id="110542"/>
    <lineage>
        <taxon>Eukaryota</taxon>
        <taxon>Fungi</taxon>
        <taxon>Dikarya</taxon>
        <taxon>Ascomycota</taxon>
        <taxon>Pezizomycotina</taxon>
        <taxon>Sordariomycetes</taxon>
        <taxon>Xylariomycetidae</taxon>
        <taxon>Xylariales</taxon>
        <taxon>Hypoxylaceae</taxon>
        <taxon>Hypoxylon</taxon>
    </lineage>
</organism>
<reference evidence="1 2" key="1">
    <citation type="journal article" date="2022" name="New Phytol.">
        <title>Ecological generalism drives hyperdiversity of secondary metabolite gene clusters in xylarialean endophytes.</title>
        <authorList>
            <person name="Franco M.E.E."/>
            <person name="Wisecaver J.H."/>
            <person name="Arnold A.E."/>
            <person name="Ju Y.M."/>
            <person name="Slot J.C."/>
            <person name="Ahrendt S."/>
            <person name="Moore L.P."/>
            <person name="Eastman K.E."/>
            <person name="Scott K."/>
            <person name="Konkel Z."/>
            <person name="Mondo S.J."/>
            <person name="Kuo A."/>
            <person name="Hayes R.D."/>
            <person name="Haridas S."/>
            <person name="Andreopoulos B."/>
            <person name="Riley R."/>
            <person name="LaButti K."/>
            <person name="Pangilinan J."/>
            <person name="Lipzen A."/>
            <person name="Amirebrahimi M."/>
            <person name="Yan J."/>
            <person name="Adam C."/>
            <person name="Keymanesh K."/>
            <person name="Ng V."/>
            <person name="Louie K."/>
            <person name="Northen T."/>
            <person name="Drula E."/>
            <person name="Henrissat B."/>
            <person name="Hsieh H.M."/>
            <person name="Youens-Clark K."/>
            <person name="Lutzoni F."/>
            <person name="Miadlikowska J."/>
            <person name="Eastwood D.C."/>
            <person name="Hamelin R.C."/>
            <person name="Grigoriev I.V."/>
            <person name="U'Ren J.M."/>
        </authorList>
    </citation>
    <scope>NUCLEOTIDE SEQUENCE [LARGE SCALE GENOMIC DNA]</scope>
    <source>
        <strain evidence="1 2">CBS 119005</strain>
    </source>
</reference>
<proteinExistence type="predicted"/>
<dbReference type="EMBL" id="MU393574">
    <property type="protein sequence ID" value="KAI4860758.1"/>
    <property type="molecule type" value="Genomic_DNA"/>
</dbReference>
<evidence type="ECO:0000313" key="2">
    <source>
        <dbReference type="Proteomes" id="UP001497700"/>
    </source>
</evidence>
<keyword evidence="2" id="KW-1185">Reference proteome</keyword>